<name>A0A9P6QLM1_9FUNG</name>
<evidence type="ECO:0000313" key="2">
    <source>
        <dbReference type="Proteomes" id="UP000823405"/>
    </source>
</evidence>
<dbReference type="OrthoDB" id="2425533at2759"/>
<organism evidence="1 2">
    <name type="scientific">Linnemannia gamsii</name>
    <dbReference type="NCBI Taxonomy" id="64522"/>
    <lineage>
        <taxon>Eukaryota</taxon>
        <taxon>Fungi</taxon>
        <taxon>Fungi incertae sedis</taxon>
        <taxon>Mucoromycota</taxon>
        <taxon>Mortierellomycotina</taxon>
        <taxon>Mortierellomycetes</taxon>
        <taxon>Mortierellales</taxon>
        <taxon>Mortierellaceae</taxon>
        <taxon>Linnemannia</taxon>
    </lineage>
</organism>
<dbReference type="AlphaFoldDB" id="A0A9P6QLM1"/>
<reference evidence="1" key="1">
    <citation type="journal article" date="2020" name="Fungal Divers.">
        <title>Resolving the Mortierellaceae phylogeny through synthesis of multi-gene phylogenetics and phylogenomics.</title>
        <authorList>
            <person name="Vandepol N."/>
            <person name="Liber J."/>
            <person name="Desiro A."/>
            <person name="Na H."/>
            <person name="Kennedy M."/>
            <person name="Barry K."/>
            <person name="Grigoriev I.V."/>
            <person name="Miller A.N."/>
            <person name="O'Donnell K."/>
            <person name="Stajich J.E."/>
            <person name="Bonito G."/>
        </authorList>
    </citation>
    <scope>NUCLEOTIDE SEQUENCE</scope>
    <source>
        <strain evidence="1">NVP60</strain>
    </source>
</reference>
<dbReference type="EMBL" id="JAAAIN010004042">
    <property type="protein sequence ID" value="KAG0282966.1"/>
    <property type="molecule type" value="Genomic_DNA"/>
</dbReference>
<sequence>AGDTCGSTFPDICNYEKNSQYTCSSEQVLPVKKACPTNNVCQITTTGSVCTPTECICADNAFHCGSTYAATCNLQSNTLYTCNNGDLPKVVKDCGTGTCSPNVAGASEAGVIIEDKCLDQCACKEANVPVCASVFDPVCNYGNKSLMACGNAGDMPSVQEACTLSCTTQPGSDICTFDPCACTTTGDVCNTAFPATCNLKTTAIYNCAALKAPPVEKVDCLGSGTCFVHSTGPQCTLPDCICQDDGKHCGSTFVGTCDMVSNTLYNCVTGAIPTVSDDCSPGVCSSNIVTDPSIVSIGTKDTVIMGARPQDFKAMATDDFCVHECACKEAGATVCGSTFDDVCKYNDSALMSCDKIGDMPVLKNTCRLGCKQTPPTSECNYDSCACTVAGDTCGSSLPASCGYISDTVYTCADTGATPETKLGCNTGEACTQAAAGPSCTSSDCICKDNGSHCGSTFLDACNLQKNSLYKCTDGSLPIMVKDCGTGTCSANVITGTAVFRATADDTCIDQCACKEANVPVCASAFDSVCNYGDRQLMTCGGVGDVPTVLDNCTLSCTRQPGPDICTVDPCACTKAGDTCGSIFPDTCNYEKNSRYTCSDAKALPANKVACASTETCQEAPTGAFCLPTDCVCKDDHAYCGSTFAPSCGLQNNTLYRCHAGAASTVAEDCGL</sequence>
<feature type="non-terminal residue" evidence="1">
    <location>
        <position position="1"/>
    </location>
</feature>
<evidence type="ECO:0000313" key="1">
    <source>
        <dbReference type="EMBL" id="KAG0282966.1"/>
    </source>
</evidence>
<comment type="caution">
    <text evidence="1">The sequence shown here is derived from an EMBL/GenBank/DDBJ whole genome shotgun (WGS) entry which is preliminary data.</text>
</comment>
<feature type="non-terminal residue" evidence="1">
    <location>
        <position position="671"/>
    </location>
</feature>
<gene>
    <name evidence="1" type="ORF">BGZ97_008757</name>
</gene>
<protein>
    <submittedName>
        <fullName evidence="1">Uncharacterized protein</fullName>
    </submittedName>
</protein>
<dbReference type="Proteomes" id="UP000823405">
    <property type="component" value="Unassembled WGS sequence"/>
</dbReference>
<proteinExistence type="predicted"/>
<accession>A0A9P6QLM1</accession>
<keyword evidence="2" id="KW-1185">Reference proteome</keyword>